<dbReference type="GO" id="GO:0009953">
    <property type="term" value="P:dorsal/ventral pattern formation"/>
    <property type="evidence" value="ECO:0000318"/>
    <property type="project" value="GO_Central"/>
</dbReference>
<dbReference type="InterPro" id="IPR008271">
    <property type="entry name" value="Ser/Thr_kinase_AS"/>
</dbReference>
<dbReference type="SUPFAM" id="SSF56112">
    <property type="entry name" value="Protein kinase-like (PK-like)"/>
    <property type="match status" value="1"/>
</dbReference>
<evidence type="ECO:0000256" key="14">
    <source>
        <dbReference type="ARBA" id="ARBA00023180"/>
    </source>
</evidence>
<dbReference type="Gene3D" id="3.30.200.20">
    <property type="entry name" value="Phosphorylase Kinase, domain 1"/>
    <property type="match status" value="1"/>
</dbReference>
<protein>
    <recommendedName>
        <fullName evidence="3">receptor protein serine/threonine kinase</fullName>
        <ecNumber evidence="3">2.7.11.30</ecNumber>
    </recommendedName>
</protein>
<dbReference type="AlphaFoldDB" id="T1G279"/>
<organism evidence="21 22">
    <name type="scientific">Helobdella robusta</name>
    <name type="common">Californian leech</name>
    <dbReference type="NCBI Taxonomy" id="6412"/>
    <lineage>
        <taxon>Eukaryota</taxon>
        <taxon>Metazoa</taxon>
        <taxon>Spiralia</taxon>
        <taxon>Lophotrochozoa</taxon>
        <taxon>Annelida</taxon>
        <taxon>Clitellata</taxon>
        <taxon>Hirudinea</taxon>
        <taxon>Rhynchobdellida</taxon>
        <taxon>Glossiphoniidae</taxon>
        <taxon>Helobdella</taxon>
    </lineage>
</organism>
<accession>T1G279</accession>
<dbReference type="HOGENOM" id="CLU_000288_8_0_1"/>
<evidence type="ECO:0000256" key="11">
    <source>
        <dbReference type="ARBA" id="ARBA00022989"/>
    </source>
</evidence>
<evidence type="ECO:0000256" key="7">
    <source>
        <dbReference type="ARBA" id="ARBA00022729"/>
    </source>
</evidence>
<evidence type="ECO:0000256" key="6">
    <source>
        <dbReference type="ARBA" id="ARBA00022692"/>
    </source>
</evidence>
<keyword evidence="12" id="KW-0472">Membrane</keyword>
<feature type="binding site" evidence="17">
    <location>
        <position position="41"/>
    </location>
    <ligand>
        <name>ATP</name>
        <dbReference type="ChEBI" id="CHEBI:30616"/>
    </ligand>
</feature>
<evidence type="ECO:0000256" key="13">
    <source>
        <dbReference type="ARBA" id="ARBA00023170"/>
    </source>
</evidence>
<evidence type="ECO:0000256" key="8">
    <source>
        <dbReference type="ARBA" id="ARBA00022741"/>
    </source>
</evidence>
<keyword evidence="9" id="KW-0418">Kinase</keyword>
<keyword evidence="6" id="KW-0812">Transmembrane</keyword>
<dbReference type="GeneID" id="20215177"/>
<evidence type="ECO:0000313" key="22">
    <source>
        <dbReference type="Proteomes" id="UP000015101"/>
    </source>
</evidence>
<dbReference type="RefSeq" id="XP_009013926.1">
    <property type="nucleotide sequence ID" value="XM_009015678.1"/>
</dbReference>
<dbReference type="EnsemblMetazoa" id="HelroT75631">
    <property type="protein sequence ID" value="HelroP75631"/>
    <property type="gene ID" value="HelroG75631"/>
</dbReference>
<evidence type="ECO:0000313" key="21">
    <source>
        <dbReference type="EnsemblMetazoa" id="HelroP75631"/>
    </source>
</evidence>
<reference evidence="21" key="3">
    <citation type="submission" date="2015-06" db="UniProtKB">
        <authorList>
            <consortium name="EnsemblMetazoa"/>
        </authorList>
    </citation>
    <scope>IDENTIFICATION</scope>
</reference>
<evidence type="ECO:0000256" key="16">
    <source>
        <dbReference type="ARBA" id="ARBA00048773"/>
    </source>
</evidence>
<dbReference type="EMBL" id="AMQM01003418">
    <property type="status" value="NOT_ANNOTATED_CDS"/>
    <property type="molecule type" value="Genomic_DNA"/>
</dbReference>
<dbReference type="GO" id="GO:0043235">
    <property type="term" value="C:receptor complex"/>
    <property type="evidence" value="ECO:0000318"/>
    <property type="project" value="GO_Central"/>
</dbReference>
<gene>
    <name evidence="21" type="primary">20215177</name>
    <name evidence="20" type="ORF">HELRODRAFT_75631</name>
</gene>
<dbReference type="PROSITE" id="PS50011">
    <property type="entry name" value="PROTEIN_KINASE_DOM"/>
    <property type="match status" value="1"/>
</dbReference>
<keyword evidence="10 17" id="KW-0067">ATP-binding</keyword>
<evidence type="ECO:0000256" key="3">
    <source>
        <dbReference type="ARBA" id="ARBA00012401"/>
    </source>
</evidence>
<dbReference type="InterPro" id="IPR000719">
    <property type="entry name" value="Prot_kinase_dom"/>
</dbReference>
<evidence type="ECO:0000256" key="18">
    <source>
        <dbReference type="RuleBase" id="RU000304"/>
    </source>
</evidence>
<keyword evidence="13" id="KW-0675">Receptor</keyword>
<evidence type="ECO:0000256" key="9">
    <source>
        <dbReference type="ARBA" id="ARBA00022777"/>
    </source>
</evidence>
<dbReference type="FunFam" id="1.10.510.10:FF:000487">
    <property type="entry name" value="Anti-Muellerian hormone type-2 receptor"/>
    <property type="match status" value="1"/>
</dbReference>
<keyword evidence="5" id="KW-0808">Transferase</keyword>
<dbReference type="Pfam" id="PF00069">
    <property type="entry name" value="Pkinase"/>
    <property type="match status" value="1"/>
</dbReference>
<evidence type="ECO:0000256" key="17">
    <source>
        <dbReference type="PROSITE-ProRule" id="PRU10141"/>
    </source>
</evidence>
<comment type="catalytic activity">
    <reaction evidence="16">
        <text>L-threonyl-[receptor-protein] + ATP = O-phospho-L-threonyl-[receptor-protein] + ADP + H(+)</text>
        <dbReference type="Rhea" id="RHEA:44880"/>
        <dbReference type="Rhea" id="RHEA-COMP:11024"/>
        <dbReference type="Rhea" id="RHEA-COMP:11025"/>
        <dbReference type="ChEBI" id="CHEBI:15378"/>
        <dbReference type="ChEBI" id="CHEBI:30013"/>
        <dbReference type="ChEBI" id="CHEBI:30616"/>
        <dbReference type="ChEBI" id="CHEBI:61977"/>
        <dbReference type="ChEBI" id="CHEBI:456216"/>
        <dbReference type="EC" id="2.7.11.30"/>
    </reaction>
</comment>
<evidence type="ECO:0000256" key="10">
    <source>
        <dbReference type="ARBA" id="ARBA00022840"/>
    </source>
</evidence>
<dbReference type="KEGG" id="hro:HELRODRAFT_75631"/>
<dbReference type="GO" id="GO:0005524">
    <property type="term" value="F:ATP binding"/>
    <property type="evidence" value="ECO:0007669"/>
    <property type="project" value="UniProtKB-UniRule"/>
</dbReference>
<sequence>GMPLLMERTISRQITLESIVGVGRYGEVWKASWSGENIAVKIFKTIDEQSWKNEVDIYQTNMIHHASILNFIAADSKDIGDSVQLWIVTSFHPFGSLFDYLTNNELDEITALKMSLSIAHGLSHLHMYIPTFSLGAKPSIAHRDFKSKNILVKNDLSCCISDFGKQISSFYLDNFGNTNNVNVNNNNRIDNNINKIGTTRYMAPELLDGRLQMNSLDVELWKLADIYSMSLIFWEIATRTNISDLARPYQLPYFDSVSFDPTMDEMNAVVNVQRVRPALSSDWNRSVILKELMRSMTSCWFSARLTALCVKKNLLKHA</sequence>
<dbReference type="GO" id="GO:0030509">
    <property type="term" value="P:BMP signaling pathway"/>
    <property type="evidence" value="ECO:0000318"/>
    <property type="project" value="GO_Central"/>
</dbReference>
<comment type="similarity">
    <text evidence="2">Belongs to the protein kinase superfamily. TKL Ser/Thr protein kinase family. TGFB receptor subfamily.</text>
</comment>
<evidence type="ECO:0000256" key="4">
    <source>
        <dbReference type="ARBA" id="ARBA00022527"/>
    </source>
</evidence>
<dbReference type="Gene3D" id="1.10.510.10">
    <property type="entry name" value="Transferase(Phosphotransferase) domain 1"/>
    <property type="match status" value="1"/>
</dbReference>
<dbReference type="eggNOG" id="KOG2052">
    <property type="taxonomic scope" value="Eukaryota"/>
</dbReference>
<dbReference type="GO" id="GO:0071363">
    <property type="term" value="P:cellular response to growth factor stimulus"/>
    <property type="evidence" value="ECO:0000318"/>
    <property type="project" value="GO_Central"/>
</dbReference>
<evidence type="ECO:0000256" key="12">
    <source>
        <dbReference type="ARBA" id="ARBA00023136"/>
    </source>
</evidence>
<evidence type="ECO:0000256" key="2">
    <source>
        <dbReference type="ARBA" id="ARBA00009605"/>
    </source>
</evidence>
<dbReference type="InterPro" id="IPR011009">
    <property type="entry name" value="Kinase-like_dom_sf"/>
</dbReference>
<evidence type="ECO:0000259" key="19">
    <source>
        <dbReference type="PROSITE" id="PS50011"/>
    </source>
</evidence>
<reference evidence="22" key="1">
    <citation type="submission" date="2012-12" db="EMBL/GenBank/DDBJ databases">
        <authorList>
            <person name="Hellsten U."/>
            <person name="Grimwood J."/>
            <person name="Chapman J.A."/>
            <person name="Shapiro H."/>
            <person name="Aerts A."/>
            <person name="Otillar R.P."/>
            <person name="Terry A.Y."/>
            <person name="Boore J.L."/>
            <person name="Simakov O."/>
            <person name="Marletaz F."/>
            <person name="Cho S.-J."/>
            <person name="Edsinger-Gonzales E."/>
            <person name="Havlak P."/>
            <person name="Kuo D.-H."/>
            <person name="Larsson T."/>
            <person name="Lv J."/>
            <person name="Arendt D."/>
            <person name="Savage R."/>
            <person name="Osoegawa K."/>
            <person name="de Jong P."/>
            <person name="Lindberg D.R."/>
            <person name="Seaver E.C."/>
            <person name="Weisblat D.A."/>
            <person name="Putnam N.H."/>
            <person name="Grigoriev I.V."/>
            <person name="Rokhsar D.S."/>
        </authorList>
    </citation>
    <scope>NUCLEOTIDE SEQUENCE</scope>
</reference>
<keyword evidence="14" id="KW-0325">Glycoprotein</keyword>
<comment type="subcellular location">
    <subcellularLocation>
        <location evidence="1">Membrane</location>
        <topology evidence="1">Single-pass type I membrane protein</topology>
    </subcellularLocation>
</comment>
<keyword evidence="4 18" id="KW-0723">Serine/threonine-protein kinase</keyword>
<evidence type="ECO:0000313" key="20">
    <source>
        <dbReference type="EMBL" id="ESO08137.1"/>
    </source>
</evidence>
<dbReference type="OMA" id="TCQGRQC"/>
<keyword evidence="8 17" id="KW-0547">Nucleotide-binding</keyword>
<dbReference type="CTD" id="20215177"/>
<dbReference type="PANTHER" id="PTHR23255">
    <property type="entry name" value="TRANSFORMING GROWTH FACTOR-BETA RECEPTOR TYPE I AND II"/>
    <property type="match status" value="1"/>
</dbReference>
<dbReference type="GO" id="GO:0005886">
    <property type="term" value="C:plasma membrane"/>
    <property type="evidence" value="ECO:0000318"/>
    <property type="project" value="GO_Central"/>
</dbReference>
<dbReference type="EMBL" id="KB096134">
    <property type="protein sequence ID" value="ESO08137.1"/>
    <property type="molecule type" value="Genomic_DNA"/>
</dbReference>
<comment type="catalytic activity">
    <reaction evidence="15">
        <text>L-seryl-[receptor-protein] + ATP = O-phospho-L-seryl-[receptor-protein] + ADP + H(+)</text>
        <dbReference type="Rhea" id="RHEA:18673"/>
        <dbReference type="Rhea" id="RHEA-COMP:11022"/>
        <dbReference type="Rhea" id="RHEA-COMP:11023"/>
        <dbReference type="ChEBI" id="CHEBI:15378"/>
        <dbReference type="ChEBI" id="CHEBI:29999"/>
        <dbReference type="ChEBI" id="CHEBI:30616"/>
        <dbReference type="ChEBI" id="CHEBI:83421"/>
        <dbReference type="ChEBI" id="CHEBI:456216"/>
        <dbReference type="EC" id="2.7.11.30"/>
    </reaction>
</comment>
<dbReference type="PROSITE" id="PS00107">
    <property type="entry name" value="PROTEIN_KINASE_ATP"/>
    <property type="match status" value="1"/>
</dbReference>
<dbReference type="OrthoDB" id="69842at2759"/>
<proteinExistence type="inferred from homology"/>
<dbReference type="EC" id="2.7.11.30" evidence="3"/>
<dbReference type="STRING" id="6412.T1G279"/>
<evidence type="ECO:0000256" key="15">
    <source>
        <dbReference type="ARBA" id="ARBA00047681"/>
    </source>
</evidence>
<dbReference type="InterPro" id="IPR017441">
    <property type="entry name" value="Protein_kinase_ATP_BS"/>
</dbReference>
<dbReference type="GO" id="GO:0005025">
    <property type="term" value="F:transforming growth factor beta receptor activity, type I"/>
    <property type="evidence" value="ECO:0000318"/>
    <property type="project" value="GO_Central"/>
</dbReference>
<feature type="domain" description="Protein kinase" evidence="19">
    <location>
        <begin position="14"/>
        <end position="318"/>
    </location>
</feature>
<dbReference type="Proteomes" id="UP000015101">
    <property type="component" value="Unassembled WGS sequence"/>
</dbReference>
<dbReference type="InParanoid" id="T1G279"/>
<dbReference type="PROSITE" id="PS00108">
    <property type="entry name" value="PROTEIN_KINASE_ST"/>
    <property type="match status" value="1"/>
</dbReference>
<dbReference type="InterPro" id="IPR000333">
    <property type="entry name" value="TGFB_receptor"/>
</dbReference>
<dbReference type="GO" id="GO:0030154">
    <property type="term" value="P:cell differentiation"/>
    <property type="evidence" value="ECO:0000318"/>
    <property type="project" value="GO_Central"/>
</dbReference>
<keyword evidence="11" id="KW-1133">Transmembrane helix</keyword>
<evidence type="ECO:0000256" key="1">
    <source>
        <dbReference type="ARBA" id="ARBA00004479"/>
    </source>
</evidence>
<dbReference type="PANTHER" id="PTHR23255:SF68">
    <property type="entry name" value="RECEPTOR PROTEIN SERINE_THREONINE KINASE"/>
    <property type="match status" value="1"/>
</dbReference>
<evidence type="ECO:0000256" key="5">
    <source>
        <dbReference type="ARBA" id="ARBA00022679"/>
    </source>
</evidence>
<keyword evidence="22" id="KW-1185">Reference proteome</keyword>
<reference evidence="20 22" key="2">
    <citation type="journal article" date="2013" name="Nature">
        <title>Insights into bilaterian evolution from three spiralian genomes.</title>
        <authorList>
            <person name="Simakov O."/>
            <person name="Marletaz F."/>
            <person name="Cho S.J."/>
            <person name="Edsinger-Gonzales E."/>
            <person name="Havlak P."/>
            <person name="Hellsten U."/>
            <person name="Kuo D.H."/>
            <person name="Larsson T."/>
            <person name="Lv J."/>
            <person name="Arendt D."/>
            <person name="Savage R."/>
            <person name="Osoegawa K."/>
            <person name="de Jong P."/>
            <person name="Grimwood J."/>
            <person name="Chapman J.A."/>
            <person name="Shapiro H."/>
            <person name="Aerts A."/>
            <person name="Otillar R.P."/>
            <person name="Terry A.Y."/>
            <person name="Boore J.L."/>
            <person name="Grigoriev I.V."/>
            <person name="Lindberg D.R."/>
            <person name="Seaver E.C."/>
            <person name="Weisblat D.A."/>
            <person name="Putnam N.H."/>
            <person name="Rokhsar D.S."/>
        </authorList>
    </citation>
    <scope>NUCLEOTIDE SEQUENCE</scope>
</reference>
<keyword evidence="7" id="KW-0732">Signal</keyword>
<name>T1G279_HELRO</name>